<gene>
    <name evidence="14" type="ORF">PACILC2_11390</name>
</gene>
<evidence type="ECO:0000313" key="14">
    <source>
        <dbReference type="EMBL" id="GIQ62571.1"/>
    </source>
</evidence>
<evidence type="ECO:0000256" key="8">
    <source>
        <dbReference type="ARBA" id="ARBA00022692"/>
    </source>
</evidence>
<keyword evidence="8 13" id="KW-0812">Transmembrane</keyword>
<feature type="transmembrane region" description="Helical" evidence="13">
    <location>
        <begin position="309"/>
        <end position="336"/>
    </location>
</feature>
<dbReference type="EMBL" id="BOVJ01000038">
    <property type="protein sequence ID" value="GIQ62571.1"/>
    <property type="molecule type" value="Genomic_DNA"/>
</dbReference>
<sequence length="438" mass="47545">MNKEKIRLILWLAIPAMIENMLQTVVGLVDTLFVAELGLEQVAAVGVSNTILAVYIAIFMAMGTGASALIAKSVGAGDWERAKAIARQSTWISVRLGLLFGIITMFFAEPLLRIMGAEPDVLADGVIYFRIVAVPSVLIALMTVFGSILRAVGDTKAPMRVGIRINFINIVLDYVFIFGLWGIPGWGIAGAAWATVVARLIGAILLYLHIRKTKLSFSLWKGTSSAYTMPLLQISTPAAVERLIMRFGQVLYFGLIVRIGTDVYAAHVIAGNIEIISYMPGYGLAVAATTLVGQHLGANRQKDAYRYGLLTTGIAVVFMSFVGILLFIFSPLAATWFTDQKDVVGMVTTALRIDAFAQPFLAVGLVIAGALQGAGDTKSPMYSTAIGMWLIRVVGVYVLSIVFDFGIAGVWLSIAIDLIIRAFYLFYRYQKKVGSFKE</sequence>
<reference evidence="14 15" key="1">
    <citation type="submission" date="2021-04" db="EMBL/GenBank/DDBJ databases">
        <title>Draft genome sequence of Paenibacillus cisolokensis, LC2-13A.</title>
        <authorList>
            <person name="Uke A."/>
            <person name="Chhe C."/>
            <person name="Baramee S."/>
            <person name="Kosugi A."/>
        </authorList>
    </citation>
    <scope>NUCLEOTIDE SEQUENCE [LARGE SCALE GENOMIC DNA]</scope>
    <source>
        <strain evidence="14 15">LC2-13A</strain>
    </source>
</reference>
<feature type="transmembrane region" description="Helical" evidence="13">
    <location>
        <begin position="356"/>
        <end position="374"/>
    </location>
</feature>
<dbReference type="InterPro" id="IPR002528">
    <property type="entry name" value="MATE_fam"/>
</dbReference>
<dbReference type="Pfam" id="PF01554">
    <property type="entry name" value="MatE"/>
    <property type="match status" value="2"/>
</dbReference>
<evidence type="ECO:0000256" key="13">
    <source>
        <dbReference type="SAM" id="Phobius"/>
    </source>
</evidence>
<feature type="transmembrane region" description="Helical" evidence="13">
    <location>
        <begin position="187"/>
        <end position="208"/>
    </location>
</feature>
<evidence type="ECO:0000256" key="7">
    <source>
        <dbReference type="ARBA" id="ARBA00022475"/>
    </source>
</evidence>
<comment type="function">
    <text evidence="1">Multidrug efflux pump.</text>
</comment>
<dbReference type="InterPro" id="IPR050222">
    <property type="entry name" value="MATE_MdtK"/>
</dbReference>
<feature type="transmembrane region" description="Helical" evidence="13">
    <location>
        <begin position="127"/>
        <end position="149"/>
    </location>
</feature>
<keyword evidence="7" id="KW-1003">Cell membrane</keyword>
<keyword evidence="10" id="KW-0406">Ion transport</keyword>
<comment type="subcellular location">
    <subcellularLocation>
        <location evidence="2">Cell membrane</location>
        <topology evidence="2">Multi-pass membrane protein</topology>
    </subcellularLocation>
</comment>
<accession>A0ABQ4N313</accession>
<keyword evidence="6" id="KW-0050">Antiport</keyword>
<dbReference type="NCBIfam" id="TIGR00797">
    <property type="entry name" value="matE"/>
    <property type="match status" value="1"/>
</dbReference>
<dbReference type="InterPro" id="IPR048279">
    <property type="entry name" value="MdtK-like"/>
</dbReference>
<evidence type="ECO:0000256" key="5">
    <source>
        <dbReference type="ARBA" id="ARBA00022448"/>
    </source>
</evidence>
<evidence type="ECO:0000313" key="15">
    <source>
        <dbReference type="Proteomes" id="UP000680304"/>
    </source>
</evidence>
<comment type="caution">
    <text evidence="14">The sequence shown here is derived from an EMBL/GenBank/DDBJ whole genome shotgun (WGS) entry which is preliminary data.</text>
</comment>
<evidence type="ECO:0000256" key="9">
    <source>
        <dbReference type="ARBA" id="ARBA00022989"/>
    </source>
</evidence>
<dbReference type="Proteomes" id="UP000680304">
    <property type="component" value="Unassembled WGS sequence"/>
</dbReference>
<dbReference type="PANTHER" id="PTHR43298:SF2">
    <property type="entry name" value="FMN_FAD EXPORTER YEEO-RELATED"/>
    <property type="match status" value="1"/>
</dbReference>
<dbReference type="PANTHER" id="PTHR43298">
    <property type="entry name" value="MULTIDRUG RESISTANCE PROTEIN NORM-RELATED"/>
    <property type="match status" value="1"/>
</dbReference>
<keyword evidence="9 13" id="KW-1133">Transmembrane helix</keyword>
<dbReference type="CDD" id="cd13137">
    <property type="entry name" value="MATE_NorM_like"/>
    <property type="match status" value="1"/>
</dbReference>
<organism evidence="14 15">
    <name type="scientific">Paenibacillus cisolokensis</name>
    <dbReference type="NCBI Taxonomy" id="1658519"/>
    <lineage>
        <taxon>Bacteria</taxon>
        <taxon>Bacillati</taxon>
        <taxon>Bacillota</taxon>
        <taxon>Bacilli</taxon>
        <taxon>Bacillales</taxon>
        <taxon>Paenibacillaceae</taxon>
        <taxon>Paenibacillus</taxon>
    </lineage>
</organism>
<dbReference type="RefSeq" id="WP_244863244.1">
    <property type="nucleotide sequence ID" value="NZ_BOVJ01000038.1"/>
</dbReference>
<evidence type="ECO:0000256" key="6">
    <source>
        <dbReference type="ARBA" id="ARBA00022449"/>
    </source>
</evidence>
<feature type="transmembrane region" description="Helical" evidence="13">
    <location>
        <begin position="92"/>
        <end position="115"/>
    </location>
</feature>
<feature type="transmembrane region" description="Helical" evidence="13">
    <location>
        <begin position="161"/>
        <end position="181"/>
    </location>
</feature>
<feature type="transmembrane region" description="Helical" evidence="13">
    <location>
        <begin position="409"/>
        <end position="427"/>
    </location>
</feature>
<name>A0ABQ4N313_9BACL</name>
<evidence type="ECO:0000256" key="2">
    <source>
        <dbReference type="ARBA" id="ARBA00004651"/>
    </source>
</evidence>
<comment type="similarity">
    <text evidence="3">Belongs to the multi antimicrobial extrusion (MATE) (TC 2.A.66.1) family.</text>
</comment>
<keyword evidence="11 13" id="KW-0472">Membrane</keyword>
<keyword evidence="15" id="KW-1185">Reference proteome</keyword>
<keyword evidence="5" id="KW-0813">Transport</keyword>
<evidence type="ECO:0000256" key="4">
    <source>
        <dbReference type="ARBA" id="ARBA00020268"/>
    </source>
</evidence>
<dbReference type="PIRSF" id="PIRSF006603">
    <property type="entry name" value="DinF"/>
    <property type="match status" value="1"/>
</dbReference>
<feature type="transmembrane region" description="Helical" evidence="13">
    <location>
        <begin position="51"/>
        <end position="71"/>
    </location>
</feature>
<evidence type="ECO:0000256" key="1">
    <source>
        <dbReference type="ARBA" id="ARBA00003408"/>
    </source>
</evidence>
<protein>
    <recommendedName>
        <fullName evidence="4">Probable multidrug resistance protein NorM</fullName>
    </recommendedName>
    <alternativeName>
        <fullName evidence="12">Multidrug-efflux transporter</fullName>
    </alternativeName>
</protein>
<evidence type="ECO:0000256" key="11">
    <source>
        <dbReference type="ARBA" id="ARBA00023136"/>
    </source>
</evidence>
<evidence type="ECO:0000256" key="3">
    <source>
        <dbReference type="ARBA" id="ARBA00010199"/>
    </source>
</evidence>
<proteinExistence type="inferred from homology"/>
<feature type="transmembrane region" description="Helical" evidence="13">
    <location>
        <begin position="386"/>
        <end position="403"/>
    </location>
</feature>
<evidence type="ECO:0000256" key="10">
    <source>
        <dbReference type="ARBA" id="ARBA00023065"/>
    </source>
</evidence>
<evidence type="ECO:0000256" key="12">
    <source>
        <dbReference type="ARBA" id="ARBA00031636"/>
    </source>
</evidence>